<dbReference type="Proteomes" id="UP000243719">
    <property type="component" value="Unassembled WGS sequence"/>
</dbReference>
<protein>
    <recommendedName>
        <fullName evidence="4">DUF1064 domain-containing protein</fullName>
    </recommendedName>
</protein>
<dbReference type="EMBL" id="FNLO01000009">
    <property type="protein sequence ID" value="SDV49798.1"/>
    <property type="molecule type" value="Genomic_DNA"/>
</dbReference>
<sequence length="156" mass="17057">MRGEMEVSKRGYGLPKPSTAGRIGTATVRPWPAPGAAVGSAPPAKRAKYGNCKVEVDGITFDSRREAARYQTLKAMQAAGQIRDLRRQVPFVLTEAVVLDGRKKPALRYVADFTYVEGGALVVEDVKSTITAKASTYRTKKHLMKAVHGIDIREVR</sequence>
<reference evidence="3" key="1">
    <citation type="submission" date="2016-09" db="EMBL/GenBank/DDBJ databases">
        <authorList>
            <person name="Varghese N."/>
            <person name="Submissions S."/>
        </authorList>
    </citation>
    <scope>NUCLEOTIDE SEQUENCE [LARGE SCALE GENOMIC DNA]</scope>
    <source>
        <strain evidence="3">JS23</strain>
    </source>
</reference>
<organism evidence="2 3">
    <name type="scientific">Chitinasiproducens palmae</name>
    <dbReference type="NCBI Taxonomy" id="1770053"/>
    <lineage>
        <taxon>Bacteria</taxon>
        <taxon>Pseudomonadati</taxon>
        <taxon>Pseudomonadota</taxon>
        <taxon>Betaproteobacteria</taxon>
        <taxon>Burkholderiales</taxon>
        <taxon>Burkholderiaceae</taxon>
        <taxon>Chitinasiproducens</taxon>
    </lineage>
</organism>
<proteinExistence type="predicted"/>
<evidence type="ECO:0000313" key="3">
    <source>
        <dbReference type="Proteomes" id="UP000243719"/>
    </source>
</evidence>
<feature type="region of interest" description="Disordered" evidence="1">
    <location>
        <begin position="1"/>
        <end position="27"/>
    </location>
</feature>
<name>A0A1H2PS59_9BURK</name>
<accession>A0A1H2PS59</accession>
<dbReference type="AlphaFoldDB" id="A0A1H2PS59"/>
<dbReference type="STRING" id="1770053.SAMN05216551_109145"/>
<dbReference type="Pfam" id="PF06356">
    <property type="entry name" value="DUF1064"/>
    <property type="match status" value="1"/>
</dbReference>
<evidence type="ECO:0008006" key="4">
    <source>
        <dbReference type="Google" id="ProtNLM"/>
    </source>
</evidence>
<keyword evidence="3" id="KW-1185">Reference proteome</keyword>
<evidence type="ECO:0000313" key="2">
    <source>
        <dbReference type="EMBL" id="SDV49798.1"/>
    </source>
</evidence>
<gene>
    <name evidence="2" type="ORF">SAMN05216551_109145</name>
</gene>
<evidence type="ECO:0000256" key="1">
    <source>
        <dbReference type="SAM" id="MobiDB-lite"/>
    </source>
</evidence>
<dbReference type="InterPro" id="IPR009414">
    <property type="entry name" value="DUF1064"/>
</dbReference>